<dbReference type="eggNOG" id="ENOG5034BHE">
    <property type="taxonomic scope" value="Bacteria"/>
</dbReference>
<reference evidence="1 2" key="1">
    <citation type="submission" date="2011-11" db="EMBL/GenBank/DDBJ databases">
        <title>The Noncontiguous Finished sequence of Saccharomonospora cyanea NA-134.</title>
        <authorList>
            <consortium name="US DOE Joint Genome Institute"/>
            <person name="Lucas S."/>
            <person name="Han J."/>
            <person name="Lapidus A."/>
            <person name="Cheng J.-F."/>
            <person name="Goodwin L."/>
            <person name="Pitluck S."/>
            <person name="Peters L."/>
            <person name="Ovchinnikova G."/>
            <person name="Lu M."/>
            <person name="Detter J.C."/>
            <person name="Han C."/>
            <person name="Tapia R."/>
            <person name="Land M."/>
            <person name="Hauser L."/>
            <person name="Kyrpides N."/>
            <person name="Ivanova N."/>
            <person name="Pagani I."/>
            <person name="Brambilla E.-M."/>
            <person name="Klenk H.-P."/>
            <person name="Woyke T."/>
        </authorList>
    </citation>
    <scope>NUCLEOTIDE SEQUENCE [LARGE SCALE GENOMIC DNA]</scope>
    <source>
        <strain evidence="1 2">NA-134</strain>
    </source>
</reference>
<dbReference type="OrthoDB" id="3556805at2"/>
<accession>H5XLA8</accession>
<keyword evidence="2" id="KW-1185">Reference proteome</keyword>
<proteinExistence type="predicted"/>
<name>H5XLA8_9PSEU</name>
<dbReference type="EMBL" id="CM001440">
    <property type="protein sequence ID" value="EHR63616.1"/>
    <property type="molecule type" value="Genomic_DNA"/>
</dbReference>
<evidence type="ECO:0000313" key="2">
    <source>
        <dbReference type="Proteomes" id="UP000002791"/>
    </source>
</evidence>
<dbReference type="STRING" id="882082.SaccyDRAFT_4812"/>
<protein>
    <submittedName>
        <fullName evidence="1">Uncharacterized protein</fullName>
    </submittedName>
</protein>
<dbReference type="Proteomes" id="UP000002791">
    <property type="component" value="Chromosome"/>
</dbReference>
<dbReference type="HOGENOM" id="CLU_2571803_0_0_11"/>
<dbReference type="RefSeq" id="WP_005460010.1">
    <property type="nucleotide sequence ID" value="NZ_CM001440.1"/>
</dbReference>
<dbReference type="AlphaFoldDB" id="H5XLA8"/>
<evidence type="ECO:0000313" key="1">
    <source>
        <dbReference type="EMBL" id="EHR63616.1"/>
    </source>
</evidence>
<sequence length="81" mass="9082">MSLEQLRHLLAETLGAVADAHAHSARAKDLLDDYRRVVVEVQAQAQPWLPAELARAVEQIDANHARLDTVRGLLTEYQSRL</sequence>
<organism evidence="1 2">
    <name type="scientific">Saccharomonospora cyanea NA-134</name>
    <dbReference type="NCBI Taxonomy" id="882082"/>
    <lineage>
        <taxon>Bacteria</taxon>
        <taxon>Bacillati</taxon>
        <taxon>Actinomycetota</taxon>
        <taxon>Actinomycetes</taxon>
        <taxon>Pseudonocardiales</taxon>
        <taxon>Pseudonocardiaceae</taxon>
        <taxon>Saccharomonospora</taxon>
    </lineage>
</organism>
<gene>
    <name evidence="1" type="ORF">SaccyDRAFT_4812</name>
</gene>